<dbReference type="SMART" id="SM00343">
    <property type="entry name" value="ZnF_C2HC"/>
    <property type="match status" value="2"/>
</dbReference>
<evidence type="ECO:0000259" key="2">
    <source>
        <dbReference type="PROSITE" id="PS50158"/>
    </source>
</evidence>
<protein>
    <submittedName>
        <fullName evidence="3">Uncharacterized 50 kDa protein in type I retrotransposable element R1DM</fullName>
    </submittedName>
</protein>
<dbReference type="PROSITE" id="PS50158">
    <property type="entry name" value="ZF_CCHC"/>
    <property type="match status" value="1"/>
</dbReference>
<gene>
    <name evidence="3" type="ORF">EAG_09713</name>
</gene>
<feature type="domain" description="CCHC-type" evidence="2">
    <location>
        <begin position="175"/>
        <end position="189"/>
    </location>
</feature>
<keyword evidence="1" id="KW-0863">Zinc-finger</keyword>
<dbReference type="OMA" id="CHIHRVG"/>
<organism evidence="4">
    <name type="scientific">Camponotus floridanus</name>
    <name type="common">Florida carpenter ant</name>
    <dbReference type="NCBI Taxonomy" id="104421"/>
    <lineage>
        <taxon>Eukaryota</taxon>
        <taxon>Metazoa</taxon>
        <taxon>Ecdysozoa</taxon>
        <taxon>Arthropoda</taxon>
        <taxon>Hexapoda</taxon>
        <taxon>Insecta</taxon>
        <taxon>Pterygota</taxon>
        <taxon>Neoptera</taxon>
        <taxon>Endopterygota</taxon>
        <taxon>Hymenoptera</taxon>
        <taxon>Apocrita</taxon>
        <taxon>Aculeata</taxon>
        <taxon>Formicoidea</taxon>
        <taxon>Formicidae</taxon>
        <taxon>Formicinae</taxon>
        <taxon>Camponotus</taxon>
    </lineage>
</organism>
<feature type="non-terminal residue" evidence="3">
    <location>
        <position position="1"/>
    </location>
</feature>
<evidence type="ECO:0000313" key="3">
    <source>
        <dbReference type="EMBL" id="EFN72274.1"/>
    </source>
</evidence>
<keyword evidence="1" id="KW-0479">Metal-binding</keyword>
<evidence type="ECO:0000256" key="1">
    <source>
        <dbReference type="PROSITE-ProRule" id="PRU00047"/>
    </source>
</evidence>
<keyword evidence="1" id="KW-0862">Zinc</keyword>
<dbReference type="InterPro" id="IPR001878">
    <property type="entry name" value="Znf_CCHC"/>
</dbReference>
<dbReference type="EMBL" id="GL436205">
    <property type="protein sequence ID" value="EFN72274.1"/>
    <property type="molecule type" value="Genomic_DNA"/>
</dbReference>
<dbReference type="GO" id="GO:0008270">
    <property type="term" value="F:zinc ion binding"/>
    <property type="evidence" value="ECO:0007669"/>
    <property type="project" value="UniProtKB-KW"/>
</dbReference>
<dbReference type="SUPFAM" id="SSF57756">
    <property type="entry name" value="Retrovirus zinc finger-like domains"/>
    <property type="match status" value="1"/>
</dbReference>
<dbReference type="OrthoDB" id="7554769at2759"/>
<evidence type="ECO:0000313" key="4">
    <source>
        <dbReference type="Proteomes" id="UP000000311"/>
    </source>
</evidence>
<dbReference type="GO" id="GO:0003676">
    <property type="term" value="F:nucleic acid binding"/>
    <property type="evidence" value="ECO:0007669"/>
    <property type="project" value="InterPro"/>
</dbReference>
<reference evidence="3 4" key="1">
    <citation type="journal article" date="2010" name="Science">
        <title>Genomic comparison of the ants Camponotus floridanus and Harpegnathos saltator.</title>
        <authorList>
            <person name="Bonasio R."/>
            <person name="Zhang G."/>
            <person name="Ye C."/>
            <person name="Mutti N.S."/>
            <person name="Fang X."/>
            <person name="Qin N."/>
            <person name="Donahue G."/>
            <person name="Yang P."/>
            <person name="Li Q."/>
            <person name="Li C."/>
            <person name="Zhang P."/>
            <person name="Huang Z."/>
            <person name="Berger S.L."/>
            <person name="Reinberg D."/>
            <person name="Wang J."/>
            <person name="Liebig J."/>
        </authorList>
    </citation>
    <scope>NUCLEOTIDE SEQUENCE [LARGE SCALE GENOMIC DNA]</scope>
    <source>
        <strain evidence="4">C129</strain>
    </source>
</reference>
<dbReference type="Gene3D" id="4.10.60.10">
    <property type="entry name" value="Zinc finger, CCHC-type"/>
    <property type="match status" value="1"/>
</dbReference>
<sequence length="214" mass="22594">AQVMEEATQKINIKDLGIEYLRPKRAKTGGLILEVPGENSAARADLLAAKLAEALGDKEGLRIARPITMAELRITGLDDAASTAKVEAAIAEAGGCSLREIKVGDLRKAPSGLLSAWARCPKTAAERIAKTGKIMVGWSAVKVEMLGARPLQCHRCLEFGHVRAKCPAEEDRSSRCYRCGQPGHKAAGCVAAPKCQLCEAKGRVAGHRLGGAAC</sequence>
<dbReference type="InParanoid" id="E2A2R3"/>
<name>E2A2R3_CAMFO</name>
<proteinExistence type="predicted"/>
<feature type="non-terminal residue" evidence="3">
    <location>
        <position position="214"/>
    </location>
</feature>
<dbReference type="Proteomes" id="UP000000311">
    <property type="component" value="Unassembled WGS sequence"/>
</dbReference>
<keyword evidence="4" id="KW-1185">Reference proteome</keyword>
<dbReference type="InterPro" id="IPR036875">
    <property type="entry name" value="Znf_CCHC_sf"/>
</dbReference>
<accession>E2A2R3</accession>
<dbReference type="AlphaFoldDB" id="E2A2R3"/>